<dbReference type="InterPro" id="IPR008312">
    <property type="entry name" value="T6SS_TssB1"/>
</dbReference>
<dbReference type="STRING" id="572480.Arnit_1742"/>
<evidence type="ECO:0000313" key="1">
    <source>
        <dbReference type="EMBL" id="ADG93396.1"/>
    </source>
</evidence>
<organism evidence="1 2">
    <name type="scientific">Arcobacter nitrofigilis (strain ATCC 33309 / DSM 7299 / CCUG 15893 / LMG 7604 / NCTC 12251 / CI)</name>
    <name type="common">Campylobacter nitrofigilis</name>
    <dbReference type="NCBI Taxonomy" id="572480"/>
    <lineage>
        <taxon>Bacteria</taxon>
        <taxon>Pseudomonadati</taxon>
        <taxon>Campylobacterota</taxon>
        <taxon>Epsilonproteobacteria</taxon>
        <taxon>Campylobacterales</taxon>
        <taxon>Arcobacteraceae</taxon>
        <taxon>Arcobacter</taxon>
    </lineage>
</organism>
<gene>
    <name evidence="1" type="ordered locus">Arnit_1742</name>
</gene>
<dbReference type="HOGENOM" id="CLU_111033_1_0_7"/>
<dbReference type="eggNOG" id="COG3516">
    <property type="taxonomic scope" value="Bacteria"/>
</dbReference>
<dbReference type="KEGG" id="ant:Arnit_1742"/>
<dbReference type="PANTHER" id="PTHR35850">
    <property type="entry name" value="CYTOPLASMIC PROTEIN-RELATED"/>
    <property type="match status" value="1"/>
</dbReference>
<dbReference type="Proteomes" id="UP000000939">
    <property type="component" value="Chromosome"/>
</dbReference>
<name>D5V1G2_ARCNC</name>
<accession>D5V1G2</accession>
<dbReference type="Pfam" id="PF05591">
    <property type="entry name" value="T6SS_VipA"/>
    <property type="match status" value="1"/>
</dbReference>
<dbReference type="PIRSF" id="PIRSF028301">
    <property type="entry name" value="UCP028301"/>
    <property type="match status" value="1"/>
</dbReference>
<evidence type="ECO:0000313" key="2">
    <source>
        <dbReference type="Proteomes" id="UP000000939"/>
    </source>
</evidence>
<protein>
    <submittedName>
        <fullName evidence="1">Type VI secretion protein, VC_A0107 family</fullName>
    </submittedName>
</protein>
<dbReference type="PANTHER" id="PTHR35850:SF2">
    <property type="entry name" value="TYPE VI SECRETION SYSTEM CONTRACTILE SHEATH SMALL SUBUNIT"/>
    <property type="match status" value="1"/>
</dbReference>
<dbReference type="AlphaFoldDB" id="D5V1G2"/>
<dbReference type="OrthoDB" id="9789942at2"/>
<dbReference type="EMBL" id="CP001999">
    <property type="protein sequence ID" value="ADG93396.1"/>
    <property type="molecule type" value="Genomic_DNA"/>
</dbReference>
<reference evidence="1 2" key="1">
    <citation type="journal article" date="2010" name="Stand. Genomic Sci.">
        <title>Complete genome sequence of Arcobacter nitrofigilis type strain (CI).</title>
        <authorList>
            <person name="Pati A."/>
            <person name="Gronow S."/>
            <person name="Lapidus A."/>
            <person name="Copeland A."/>
            <person name="Glavina Del Rio T."/>
            <person name="Nolan M."/>
            <person name="Lucas S."/>
            <person name="Tice H."/>
            <person name="Cheng J.F."/>
            <person name="Han C."/>
            <person name="Chertkov O."/>
            <person name="Bruce D."/>
            <person name="Tapia R."/>
            <person name="Goodwin L."/>
            <person name="Pitluck S."/>
            <person name="Liolios K."/>
            <person name="Ivanova N."/>
            <person name="Mavromatis K."/>
            <person name="Chen A."/>
            <person name="Palaniappan K."/>
            <person name="Land M."/>
            <person name="Hauser L."/>
            <person name="Chang Y.J."/>
            <person name="Jeffries C.D."/>
            <person name="Detter J.C."/>
            <person name="Rohde M."/>
            <person name="Goker M."/>
            <person name="Bristow J."/>
            <person name="Eisen J.A."/>
            <person name="Markowitz V."/>
            <person name="Hugenholtz P."/>
            <person name="Klenk H.P."/>
            <person name="Kyrpides N.C."/>
        </authorList>
    </citation>
    <scope>NUCLEOTIDE SEQUENCE [LARGE SCALE GENOMIC DNA]</scope>
    <source>
        <strain evidence="2">ATCC 33309 / DSM 7299 / CCUG 15893 / LMG 7604 / NCTC 12251 / CI</strain>
    </source>
</reference>
<keyword evidence="2" id="KW-1185">Reference proteome</keyword>
<proteinExistence type="predicted"/>
<dbReference type="RefSeq" id="WP_013135541.1">
    <property type="nucleotide sequence ID" value="NC_014166.1"/>
</dbReference>
<sequence length="162" mass="18380">MNKQSESPKERINVTYKPATGDVQEDVEIPFKITLLGEYNPNEEKKPVEEIKAIKVDKNNFNDVLKGQNLSVSFNVENKLVKEEDSSLGVNLKINTIKDFSPENVVENVPEMKVLMELRKSLMALKGPLGNVPAFRKAIESAIYNKEERDKLMSELNLDSKE</sequence>
<dbReference type="NCBIfam" id="TIGR03358">
    <property type="entry name" value="VI_chp_5"/>
    <property type="match status" value="1"/>
</dbReference>